<dbReference type="InterPro" id="IPR044731">
    <property type="entry name" value="BDH-like"/>
</dbReference>
<dbReference type="Gene3D" id="1.20.1090.10">
    <property type="entry name" value="Dehydroquinate synthase-like - alpha domain"/>
    <property type="match status" value="1"/>
</dbReference>
<keyword evidence="1" id="KW-0560">Oxidoreductase</keyword>
<evidence type="ECO:0000259" key="3">
    <source>
        <dbReference type="Pfam" id="PF25137"/>
    </source>
</evidence>
<dbReference type="InterPro" id="IPR018211">
    <property type="entry name" value="ADH_Fe_CS"/>
</dbReference>
<feature type="domain" description="Fe-containing alcohol dehydrogenase-like C-terminal" evidence="3">
    <location>
        <begin position="186"/>
        <end position="347"/>
    </location>
</feature>
<evidence type="ECO:0000313" key="5">
    <source>
        <dbReference type="Proteomes" id="UP001302222"/>
    </source>
</evidence>
<comment type="caution">
    <text evidence="4">The sequence shown here is derived from an EMBL/GenBank/DDBJ whole genome shotgun (WGS) entry which is preliminary data.</text>
</comment>
<evidence type="ECO:0000259" key="2">
    <source>
        <dbReference type="Pfam" id="PF00465"/>
    </source>
</evidence>
<sequence length="385" mass="42443">MLNFDFQNPTKIIFGKGQIATIAKEIPADATILMTYGGGSIKTNGVYEQVTKALEGRKIIEFVGIEPNPSYETLMKAVAIMRAEKVDFVLAVGGGSVIDGTKFLVAAVDYDGDPWEILTKPVRTTKAMPFGTVLTLPATGTEMNSGAVITRQSTHEKLGMGGPGLFPKFSVLDPEVIKSIPKTQLVNGIVDAYTHVLEQYLTYPAGALLQDRFAESILQTLVEVAPKIIADPSDYQAAANFMWSCTMALNGLIQKGVPTDWATHAIGHELTALYNIDHARTLAIIFPNLYKVRFENKKEKLAQYGQRVWNITEGTLDEKANAAIDRTVAFLHELGVKTRLSEYTDDYAKSAEFIEKRFTERGWKALGERKDITPAIVKEIVELSY</sequence>
<dbReference type="SUPFAM" id="SSF56796">
    <property type="entry name" value="Dehydroquinate synthase-like"/>
    <property type="match status" value="1"/>
</dbReference>
<dbReference type="Pfam" id="PF00465">
    <property type="entry name" value="Fe-ADH"/>
    <property type="match status" value="1"/>
</dbReference>
<dbReference type="CDD" id="cd08187">
    <property type="entry name" value="BDH"/>
    <property type="match status" value="1"/>
</dbReference>
<name>A0ABU5SFI9_9BACT</name>
<keyword evidence="5" id="KW-1185">Reference proteome</keyword>
<reference evidence="4 5" key="1">
    <citation type="submission" date="2023-12" db="EMBL/GenBank/DDBJ databases">
        <title>Novel species of the genus Arcicella isolated from rivers.</title>
        <authorList>
            <person name="Lu H."/>
        </authorList>
    </citation>
    <scope>NUCLEOTIDE SEQUENCE [LARGE SCALE GENOMIC DNA]</scope>
    <source>
        <strain evidence="4 5">DC25W</strain>
    </source>
</reference>
<proteinExistence type="predicted"/>
<dbReference type="PANTHER" id="PTHR43633:SF1">
    <property type="entry name" value="ALCOHOL DEHYDROGENASE YQHD"/>
    <property type="match status" value="1"/>
</dbReference>
<dbReference type="PANTHER" id="PTHR43633">
    <property type="entry name" value="ALCOHOL DEHYDROGENASE YQHD"/>
    <property type="match status" value="1"/>
</dbReference>
<protein>
    <submittedName>
        <fullName evidence="4">Iron-containing alcohol dehydrogenase</fullName>
    </submittedName>
</protein>
<evidence type="ECO:0000313" key="4">
    <source>
        <dbReference type="EMBL" id="MEA5426041.1"/>
    </source>
</evidence>
<dbReference type="InterPro" id="IPR056798">
    <property type="entry name" value="ADH_Fe_C"/>
</dbReference>
<dbReference type="InterPro" id="IPR001670">
    <property type="entry name" value="ADH_Fe/GldA"/>
</dbReference>
<gene>
    <name evidence="4" type="ORF">VB798_05610</name>
</gene>
<organism evidence="4 5">
    <name type="scientific">Arcicella lustrica</name>
    <dbReference type="NCBI Taxonomy" id="2984196"/>
    <lineage>
        <taxon>Bacteria</taxon>
        <taxon>Pseudomonadati</taxon>
        <taxon>Bacteroidota</taxon>
        <taxon>Cytophagia</taxon>
        <taxon>Cytophagales</taxon>
        <taxon>Flectobacillaceae</taxon>
        <taxon>Arcicella</taxon>
    </lineage>
</organism>
<dbReference type="Pfam" id="PF25137">
    <property type="entry name" value="ADH_Fe_C"/>
    <property type="match status" value="1"/>
</dbReference>
<dbReference type="RefSeq" id="WP_323256851.1">
    <property type="nucleotide sequence ID" value="NZ_JAYGIM010000004.1"/>
</dbReference>
<dbReference type="PROSITE" id="PS00060">
    <property type="entry name" value="ADH_IRON_2"/>
    <property type="match status" value="1"/>
</dbReference>
<feature type="domain" description="Alcohol dehydrogenase iron-type/glycerol dehydrogenase GldA" evidence="2">
    <location>
        <begin position="9"/>
        <end position="174"/>
    </location>
</feature>
<dbReference type="Proteomes" id="UP001302222">
    <property type="component" value="Unassembled WGS sequence"/>
</dbReference>
<accession>A0ABU5SFI9</accession>
<evidence type="ECO:0000256" key="1">
    <source>
        <dbReference type="ARBA" id="ARBA00023002"/>
    </source>
</evidence>
<dbReference type="EMBL" id="JAYGIM010000004">
    <property type="protein sequence ID" value="MEA5426041.1"/>
    <property type="molecule type" value="Genomic_DNA"/>
</dbReference>
<dbReference type="Gene3D" id="3.40.50.1970">
    <property type="match status" value="1"/>
</dbReference>